<dbReference type="AlphaFoldDB" id="A0A0A9BPS3"/>
<sequence length="48" mass="5395">MKTCEFKSAALVLSTFSYEVTLSNDFVQQCEITMHSSAATVQKHPFHT</sequence>
<accession>A0A0A9BPS3</accession>
<protein>
    <submittedName>
        <fullName evidence="1">Uncharacterized protein</fullName>
    </submittedName>
</protein>
<reference evidence="1" key="1">
    <citation type="submission" date="2014-09" db="EMBL/GenBank/DDBJ databases">
        <authorList>
            <person name="Magalhaes I.L.F."/>
            <person name="Oliveira U."/>
            <person name="Santos F.R."/>
            <person name="Vidigal T.H.D.A."/>
            <person name="Brescovit A.D."/>
            <person name="Santos A.J."/>
        </authorList>
    </citation>
    <scope>NUCLEOTIDE SEQUENCE</scope>
    <source>
        <tissue evidence="1">Shoot tissue taken approximately 20 cm above the soil surface</tissue>
    </source>
</reference>
<proteinExistence type="predicted"/>
<organism evidence="1">
    <name type="scientific">Arundo donax</name>
    <name type="common">Giant reed</name>
    <name type="synonym">Donax arundinaceus</name>
    <dbReference type="NCBI Taxonomy" id="35708"/>
    <lineage>
        <taxon>Eukaryota</taxon>
        <taxon>Viridiplantae</taxon>
        <taxon>Streptophyta</taxon>
        <taxon>Embryophyta</taxon>
        <taxon>Tracheophyta</taxon>
        <taxon>Spermatophyta</taxon>
        <taxon>Magnoliopsida</taxon>
        <taxon>Liliopsida</taxon>
        <taxon>Poales</taxon>
        <taxon>Poaceae</taxon>
        <taxon>PACMAD clade</taxon>
        <taxon>Arundinoideae</taxon>
        <taxon>Arundineae</taxon>
        <taxon>Arundo</taxon>
    </lineage>
</organism>
<dbReference type="EMBL" id="GBRH01234695">
    <property type="protein sequence ID" value="JAD63200.1"/>
    <property type="molecule type" value="Transcribed_RNA"/>
</dbReference>
<evidence type="ECO:0000313" key="1">
    <source>
        <dbReference type="EMBL" id="JAD63200.1"/>
    </source>
</evidence>
<reference evidence="1" key="2">
    <citation type="journal article" date="2015" name="Data Brief">
        <title>Shoot transcriptome of the giant reed, Arundo donax.</title>
        <authorList>
            <person name="Barrero R.A."/>
            <person name="Guerrero F.D."/>
            <person name="Moolhuijzen P."/>
            <person name="Goolsby J.A."/>
            <person name="Tidwell J."/>
            <person name="Bellgard S.E."/>
            <person name="Bellgard M.I."/>
        </authorList>
    </citation>
    <scope>NUCLEOTIDE SEQUENCE</scope>
    <source>
        <tissue evidence="1">Shoot tissue taken approximately 20 cm above the soil surface</tissue>
    </source>
</reference>
<name>A0A0A9BPS3_ARUDO</name>